<evidence type="ECO:0000256" key="1">
    <source>
        <dbReference type="SAM" id="MobiDB-lite"/>
    </source>
</evidence>
<dbReference type="KEGG" id="mpp:MICPUCDRAFT_54954"/>
<proteinExistence type="predicted"/>
<sequence>MNSLRGEGAIAWHTVIPFSKAGELSTAHVRNQVRLELGLTPAAIKTLVDKKLACHHAECGHATFTHNAVHHILNHKEGNAGGNRVRTHDRVVRTVAQLCKDVGLAAETKGLRGLLPSNPGRGGRHDCAKTADISIMGLNASVNRILGDVVVPHPFTGDGRAKYNGQRADGTRSPADIQPGEYALEAEKKKLDWNGNIPEGRGFSLVPMAIDTYGFKAPRFRKFLNQLAEHGASRTVPTGDSASDAAAEATLSAIARSKSYWKRRIMGHISVALVSDLGNVALLAHPSRTRSEPRATLKTSTRARQRKSSSWSPTRPATSASGVSPRPARFLERLRQGTQQHAQEAAQRLYLARCS</sequence>
<dbReference type="AlphaFoldDB" id="C1NAK7"/>
<evidence type="ECO:0000313" key="2">
    <source>
        <dbReference type="EMBL" id="EEH50958.1"/>
    </source>
</evidence>
<feature type="region of interest" description="Disordered" evidence="1">
    <location>
        <begin position="287"/>
        <end position="327"/>
    </location>
</feature>
<gene>
    <name evidence="2" type="ORF">MICPUCDRAFT_54954</name>
</gene>
<organism evidence="3">
    <name type="scientific">Micromonas pusilla (strain CCMP1545)</name>
    <name type="common">Picoplanktonic green alga</name>
    <dbReference type="NCBI Taxonomy" id="564608"/>
    <lineage>
        <taxon>Eukaryota</taxon>
        <taxon>Viridiplantae</taxon>
        <taxon>Chlorophyta</taxon>
        <taxon>Mamiellophyceae</taxon>
        <taxon>Mamiellales</taxon>
        <taxon>Mamiellaceae</taxon>
        <taxon>Micromonas</taxon>
    </lineage>
</organism>
<dbReference type="Proteomes" id="UP000001876">
    <property type="component" value="Unassembled WGS sequence"/>
</dbReference>
<reference evidence="2 3" key="1">
    <citation type="journal article" date="2009" name="Science">
        <title>Green evolution and dynamic adaptations revealed by genomes of the marine picoeukaryotes Micromonas.</title>
        <authorList>
            <person name="Worden A.Z."/>
            <person name="Lee J.H."/>
            <person name="Mock T."/>
            <person name="Rouze P."/>
            <person name="Simmons M.P."/>
            <person name="Aerts A.L."/>
            <person name="Allen A.E."/>
            <person name="Cuvelier M.L."/>
            <person name="Derelle E."/>
            <person name="Everett M.V."/>
            <person name="Foulon E."/>
            <person name="Grimwood J."/>
            <person name="Gundlach H."/>
            <person name="Henrissat B."/>
            <person name="Napoli C."/>
            <person name="McDonald S.M."/>
            <person name="Parker M.S."/>
            <person name="Rombauts S."/>
            <person name="Salamov A."/>
            <person name="Von Dassow P."/>
            <person name="Badger J.H."/>
            <person name="Coutinho P.M."/>
            <person name="Demir E."/>
            <person name="Dubchak I."/>
            <person name="Gentemann C."/>
            <person name="Eikrem W."/>
            <person name="Gready J.E."/>
            <person name="John U."/>
            <person name="Lanier W."/>
            <person name="Lindquist E.A."/>
            <person name="Lucas S."/>
            <person name="Mayer K.F."/>
            <person name="Moreau H."/>
            <person name="Not F."/>
            <person name="Otillar R."/>
            <person name="Panaud O."/>
            <person name="Pangilinan J."/>
            <person name="Paulsen I."/>
            <person name="Piegu B."/>
            <person name="Poliakov A."/>
            <person name="Robbens S."/>
            <person name="Schmutz J."/>
            <person name="Toulza E."/>
            <person name="Wyss T."/>
            <person name="Zelensky A."/>
            <person name="Zhou K."/>
            <person name="Armbrust E.V."/>
            <person name="Bhattacharya D."/>
            <person name="Goodenough U.W."/>
            <person name="Van de Peer Y."/>
            <person name="Grigoriev I.V."/>
        </authorList>
    </citation>
    <scope>NUCLEOTIDE SEQUENCE [LARGE SCALE GENOMIC DNA]</scope>
    <source>
        <strain evidence="2 3">CCMP1545</strain>
    </source>
</reference>
<evidence type="ECO:0000313" key="3">
    <source>
        <dbReference type="Proteomes" id="UP000001876"/>
    </source>
</evidence>
<name>C1NAK7_MICPC</name>
<protein>
    <submittedName>
        <fullName evidence="2">Predicted protein</fullName>
    </submittedName>
</protein>
<keyword evidence="3" id="KW-1185">Reference proteome</keyword>
<dbReference type="RefSeq" id="XP_003064978.1">
    <property type="nucleotide sequence ID" value="XM_003064932.1"/>
</dbReference>
<dbReference type="GeneID" id="9690419"/>
<feature type="compositionally biased region" description="Polar residues" evidence="1">
    <location>
        <begin position="308"/>
        <end position="322"/>
    </location>
</feature>
<accession>C1NAK7</accession>
<dbReference type="EMBL" id="GG663753">
    <property type="protein sequence ID" value="EEH50958.1"/>
    <property type="molecule type" value="Genomic_DNA"/>
</dbReference>